<comment type="caution">
    <text evidence="1">The sequence shown here is derived from an EMBL/GenBank/DDBJ whole genome shotgun (WGS) entry which is preliminary data.</text>
</comment>
<accession>A0A392RVN3</accession>
<organism evidence="1 2">
    <name type="scientific">Trifolium medium</name>
    <dbReference type="NCBI Taxonomy" id="97028"/>
    <lineage>
        <taxon>Eukaryota</taxon>
        <taxon>Viridiplantae</taxon>
        <taxon>Streptophyta</taxon>
        <taxon>Embryophyta</taxon>
        <taxon>Tracheophyta</taxon>
        <taxon>Spermatophyta</taxon>
        <taxon>Magnoliopsida</taxon>
        <taxon>eudicotyledons</taxon>
        <taxon>Gunneridae</taxon>
        <taxon>Pentapetalae</taxon>
        <taxon>rosids</taxon>
        <taxon>fabids</taxon>
        <taxon>Fabales</taxon>
        <taxon>Fabaceae</taxon>
        <taxon>Papilionoideae</taxon>
        <taxon>50 kb inversion clade</taxon>
        <taxon>NPAAA clade</taxon>
        <taxon>Hologalegina</taxon>
        <taxon>IRL clade</taxon>
        <taxon>Trifolieae</taxon>
        <taxon>Trifolium</taxon>
    </lineage>
</organism>
<keyword evidence="2" id="KW-1185">Reference proteome</keyword>
<protein>
    <submittedName>
        <fullName evidence="1">Uncharacterized protein</fullName>
    </submittedName>
</protein>
<dbReference type="Proteomes" id="UP000265520">
    <property type="component" value="Unassembled WGS sequence"/>
</dbReference>
<evidence type="ECO:0000313" key="2">
    <source>
        <dbReference type="Proteomes" id="UP000265520"/>
    </source>
</evidence>
<dbReference type="EMBL" id="LXQA010282815">
    <property type="protein sequence ID" value="MCI40688.1"/>
    <property type="molecule type" value="Genomic_DNA"/>
</dbReference>
<proteinExistence type="predicted"/>
<sequence>ARVVADVKGKRLVGLVSQEEARGGRKMKEKVEAQNLNFSKTKNKLMGFVENGKMSSKVLLVFNLDQRGDRRDTGKWNTVVGFERAKTSF</sequence>
<evidence type="ECO:0000313" key="1">
    <source>
        <dbReference type="EMBL" id="MCI40688.1"/>
    </source>
</evidence>
<feature type="non-terminal residue" evidence="1">
    <location>
        <position position="1"/>
    </location>
</feature>
<dbReference type="AlphaFoldDB" id="A0A392RVN3"/>
<reference evidence="1 2" key="1">
    <citation type="journal article" date="2018" name="Front. Plant Sci.">
        <title>Red Clover (Trifolium pratense) and Zigzag Clover (T. medium) - A Picture of Genomic Similarities and Differences.</title>
        <authorList>
            <person name="Dluhosova J."/>
            <person name="Istvanek J."/>
            <person name="Nedelnik J."/>
            <person name="Repkova J."/>
        </authorList>
    </citation>
    <scope>NUCLEOTIDE SEQUENCE [LARGE SCALE GENOMIC DNA]</scope>
    <source>
        <strain evidence="2">cv. 10/8</strain>
        <tissue evidence="1">Leaf</tissue>
    </source>
</reference>
<name>A0A392RVN3_9FABA</name>